<dbReference type="InterPro" id="IPR036291">
    <property type="entry name" value="NAD(P)-bd_dom_sf"/>
</dbReference>
<dbReference type="Pfam" id="PF22725">
    <property type="entry name" value="GFO_IDH_MocA_C3"/>
    <property type="match status" value="1"/>
</dbReference>
<dbReference type="NCBIfam" id="TIGR01409">
    <property type="entry name" value="TAT_signal_seq"/>
    <property type="match status" value="1"/>
</dbReference>
<evidence type="ECO:0000313" key="4">
    <source>
        <dbReference type="Proteomes" id="UP000283387"/>
    </source>
</evidence>
<proteinExistence type="predicted"/>
<dbReference type="PANTHER" id="PTHR43818">
    <property type="entry name" value="BCDNA.GH03377"/>
    <property type="match status" value="1"/>
</dbReference>
<dbReference type="InterPro" id="IPR050463">
    <property type="entry name" value="Gfo/Idh/MocA_oxidrdct_glycsds"/>
</dbReference>
<dbReference type="AlphaFoldDB" id="A0A419W4C8"/>
<evidence type="ECO:0000313" key="3">
    <source>
        <dbReference type="EMBL" id="RKD90321.1"/>
    </source>
</evidence>
<dbReference type="InterPro" id="IPR000683">
    <property type="entry name" value="Gfo/Idh/MocA-like_OxRdtase_N"/>
</dbReference>
<keyword evidence="4" id="KW-1185">Reference proteome</keyword>
<gene>
    <name evidence="3" type="ORF">BC643_0658</name>
</gene>
<dbReference type="EMBL" id="RAPN01000001">
    <property type="protein sequence ID" value="RKD90321.1"/>
    <property type="molecule type" value="Genomic_DNA"/>
</dbReference>
<organism evidence="3 4">
    <name type="scientific">Mangrovibacterium diazotrophicum</name>
    <dbReference type="NCBI Taxonomy" id="1261403"/>
    <lineage>
        <taxon>Bacteria</taxon>
        <taxon>Pseudomonadati</taxon>
        <taxon>Bacteroidota</taxon>
        <taxon>Bacteroidia</taxon>
        <taxon>Marinilabiliales</taxon>
        <taxon>Prolixibacteraceae</taxon>
        <taxon>Mangrovibacterium</taxon>
    </lineage>
</organism>
<dbReference type="Gene3D" id="3.30.360.10">
    <property type="entry name" value="Dihydrodipicolinate Reductase, domain 2"/>
    <property type="match status" value="1"/>
</dbReference>
<dbReference type="SUPFAM" id="SSF51735">
    <property type="entry name" value="NAD(P)-binding Rossmann-fold domains"/>
    <property type="match status" value="1"/>
</dbReference>
<dbReference type="InterPro" id="IPR019546">
    <property type="entry name" value="TAT_signal_bac_arc"/>
</dbReference>
<sequence length="445" mass="50876">MFLTNQQLTKEDEFMNTKTRIERSRREFLKDLAMGGSAMFLLSAPWLKSFADDKPVSKSVSDQLSIAVIGTGSRGTLLLDFLLRIRETANIRVVAICDNYQPNLDVAQGLCQKNMCEVTTYTDYRKLIDREKLDGVVIATPLTEHAHIAVDCLSAGIHTFCEKAMARTPDDVKRMYDSHKASGKILQIGHQRMFNPIYLEGMRRIQEGDIGQVTQMRAYWHRNNNWRRPLPDNNFDLERQINWRLYKELSVGLLTELMTHQLQVALWVTGKVPVSVIGTGSNVFWKDSRTVPDSVSLTYTFPDGVQFVYDSMTSNKKYGLEEQILGSKGTIEFESNRVYTEVIPPAPGIRQLINNLERDLFDSIPVGGESWLPERAVEYKGAELMEADFYEDSQMQFEAFASFIRQGEIPRRMVAEAYYTSLWTLLGESAIDEGRKIIMPDQYQI</sequence>
<name>A0A419W4C8_9BACT</name>
<dbReference type="Pfam" id="PF01408">
    <property type="entry name" value="GFO_IDH_MocA"/>
    <property type="match status" value="1"/>
</dbReference>
<dbReference type="GO" id="GO:0000166">
    <property type="term" value="F:nucleotide binding"/>
    <property type="evidence" value="ECO:0007669"/>
    <property type="project" value="InterPro"/>
</dbReference>
<evidence type="ECO:0000259" key="2">
    <source>
        <dbReference type="Pfam" id="PF22725"/>
    </source>
</evidence>
<dbReference type="Gene3D" id="3.40.50.720">
    <property type="entry name" value="NAD(P)-binding Rossmann-like Domain"/>
    <property type="match status" value="1"/>
</dbReference>
<comment type="caution">
    <text evidence="3">The sequence shown here is derived from an EMBL/GenBank/DDBJ whole genome shotgun (WGS) entry which is preliminary data.</text>
</comment>
<dbReference type="PANTHER" id="PTHR43818:SF12">
    <property type="entry name" value="NADH-DEPENDENT DEHYDROGENASE-RELATED"/>
    <property type="match status" value="1"/>
</dbReference>
<dbReference type="Proteomes" id="UP000283387">
    <property type="component" value="Unassembled WGS sequence"/>
</dbReference>
<feature type="domain" description="GFO/IDH/MocA-like oxidoreductase" evidence="2">
    <location>
        <begin position="203"/>
        <end position="332"/>
    </location>
</feature>
<accession>A0A419W4C8</accession>
<dbReference type="RefSeq" id="WP_245994852.1">
    <property type="nucleotide sequence ID" value="NZ_RAPN01000001.1"/>
</dbReference>
<protein>
    <submittedName>
        <fullName evidence="3">Secreted protein</fullName>
    </submittedName>
</protein>
<evidence type="ECO:0000259" key="1">
    <source>
        <dbReference type="Pfam" id="PF01408"/>
    </source>
</evidence>
<reference evidence="3 4" key="1">
    <citation type="submission" date="2018-09" db="EMBL/GenBank/DDBJ databases">
        <title>Genomic Encyclopedia of Archaeal and Bacterial Type Strains, Phase II (KMG-II): from individual species to whole genera.</title>
        <authorList>
            <person name="Goeker M."/>
        </authorList>
    </citation>
    <scope>NUCLEOTIDE SEQUENCE [LARGE SCALE GENOMIC DNA]</scope>
    <source>
        <strain evidence="3 4">DSM 27148</strain>
    </source>
</reference>
<dbReference type="SUPFAM" id="SSF55347">
    <property type="entry name" value="Glyceraldehyde-3-phosphate dehydrogenase-like, C-terminal domain"/>
    <property type="match status" value="1"/>
</dbReference>
<feature type="domain" description="Gfo/Idh/MocA-like oxidoreductase N-terminal" evidence="1">
    <location>
        <begin position="65"/>
        <end position="190"/>
    </location>
</feature>
<dbReference type="InterPro" id="IPR055170">
    <property type="entry name" value="GFO_IDH_MocA-like_dom"/>
</dbReference>